<feature type="transmembrane region" description="Helical" evidence="1">
    <location>
        <begin position="116"/>
        <end position="139"/>
    </location>
</feature>
<proteinExistence type="predicted"/>
<dbReference type="GeneID" id="11497006"/>
<accession>G0WD07</accession>
<dbReference type="eggNOG" id="ENOG502RKFF">
    <property type="taxonomic scope" value="Eukaryota"/>
</dbReference>
<dbReference type="HOGENOM" id="CLU_776316_0_0_1"/>
<evidence type="ECO:0000313" key="2">
    <source>
        <dbReference type="EMBL" id="CCD25668.1"/>
    </source>
</evidence>
<dbReference type="InterPro" id="IPR009571">
    <property type="entry name" value="SUR7/Rim9-like_fungi"/>
</dbReference>
<dbReference type="Pfam" id="PF06687">
    <property type="entry name" value="SUR7"/>
    <property type="match status" value="1"/>
</dbReference>
<keyword evidence="1" id="KW-0812">Transmembrane</keyword>
<feature type="transmembrane region" description="Helical" evidence="1">
    <location>
        <begin position="194"/>
        <end position="212"/>
    </location>
</feature>
<dbReference type="RefSeq" id="XP_003670911.1">
    <property type="nucleotide sequence ID" value="XM_003670863.1"/>
</dbReference>
<dbReference type="EMBL" id="HE580272">
    <property type="protein sequence ID" value="CCD25668.1"/>
    <property type="molecule type" value="Genomic_DNA"/>
</dbReference>
<dbReference type="OrthoDB" id="5419460at2759"/>
<dbReference type="KEGG" id="ndi:NDAI_0F03500"/>
<evidence type="ECO:0000313" key="3">
    <source>
        <dbReference type="Proteomes" id="UP000000689"/>
    </source>
</evidence>
<dbReference type="Gene3D" id="1.20.140.150">
    <property type="match status" value="1"/>
</dbReference>
<name>G0WD07_NAUDC</name>
<dbReference type="PANTHER" id="PTHR36414:SF3">
    <property type="entry name" value="SUR7 FAMILY PROTEIN FMP45"/>
    <property type="match status" value="1"/>
</dbReference>
<evidence type="ECO:0000256" key="1">
    <source>
        <dbReference type="SAM" id="Phobius"/>
    </source>
</evidence>
<feature type="transmembrane region" description="Helical" evidence="1">
    <location>
        <begin position="12"/>
        <end position="30"/>
    </location>
</feature>
<feature type="transmembrane region" description="Helical" evidence="1">
    <location>
        <begin position="151"/>
        <end position="174"/>
    </location>
</feature>
<keyword evidence="3" id="KW-1185">Reference proteome</keyword>
<organism evidence="2 3">
    <name type="scientific">Naumovozyma dairenensis (strain ATCC 10597 / BCRC 20456 / CBS 421 / NBRC 0211 / NRRL Y-12639)</name>
    <name type="common">Saccharomyces dairenensis</name>
    <dbReference type="NCBI Taxonomy" id="1071378"/>
    <lineage>
        <taxon>Eukaryota</taxon>
        <taxon>Fungi</taxon>
        <taxon>Dikarya</taxon>
        <taxon>Ascomycota</taxon>
        <taxon>Saccharomycotina</taxon>
        <taxon>Saccharomycetes</taxon>
        <taxon>Saccharomycetales</taxon>
        <taxon>Saccharomycetaceae</taxon>
        <taxon>Naumovozyma</taxon>
    </lineage>
</organism>
<dbReference type="GO" id="GO:0031505">
    <property type="term" value="P:fungal-type cell wall organization"/>
    <property type="evidence" value="ECO:0007669"/>
    <property type="project" value="TreeGrafter"/>
</dbReference>
<reference evidence="2 3" key="1">
    <citation type="journal article" date="2011" name="Proc. Natl. Acad. Sci. U.S.A.">
        <title>Evolutionary erosion of yeast sex chromosomes by mating-type switching accidents.</title>
        <authorList>
            <person name="Gordon J.L."/>
            <person name="Armisen D."/>
            <person name="Proux-Wera E."/>
            <person name="Oheigeartaigh S.S."/>
            <person name="Byrne K.P."/>
            <person name="Wolfe K.H."/>
        </authorList>
    </citation>
    <scope>NUCLEOTIDE SEQUENCE [LARGE SCALE GENOMIC DNA]</scope>
    <source>
        <strain evidence="3">ATCC 10597 / BCRC 20456 / CBS 421 / NBRC 0211 / NRRL Y-12639</strain>
    </source>
</reference>
<dbReference type="GO" id="GO:0005886">
    <property type="term" value="C:plasma membrane"/>
    <property type="evidence" value="ECO:0007669"/>
    <property type="project" value="InterPro"/>
</dbReference>
<dbReference type="GO" id="GO:0030437">
    <property type="term" value="P:ascospore formation"/>
    <property type="evidence" value="ECO:0007669"/>
    <property type="project" value="EnsemblFungi"/>
</dbReference>
<keyword evidence="1" id="KW-0472">Membrane</keyword>
<dbReference type="GO" id="GO:0005938">
    <property type="term" value="C:cell cortex"/>
    <property type="evidence" value="ECO:0007669"/>
    <property type="project" value="EnsemblFungi"/>
</dbReference>
<dbReference type="GO" id="GO:0030866">
    <property type="term" value="P:cortical actin cytoskeleton organization"/>
    <property type="evidence" value="ECO:0007669"/>
    <property type="project" value="TreeGrafter"/>
</dbReference>
<sequence>MSYKRFVQFLHLFFLLGAGLLVFFLILSGARETGVLKHFYWFQATTYLMTDEGNMTRWYNYRYCSLSWFANQPINCSPSAAATPFSPLDNFGSTRYIPSSFVDHRDTYYYLSRVGWAMLLISLFLIISTIILSIVRLFMMRDRIVSRMTVVFHWLSFFFILLTACLYTGCYAKAKNVFNNAGRAARLGPNNFGFLWTSVFLLLLTSYLASILSSSALDDVWAVNVVKKNPENGQLSSKWRFFGRKNNRNKDKDLENFHDDDYTSIDGETAAGTASGNVILSNSNQANDNEPNSNVQVQKEVTNVEGNNLISIPEQQILSTPGYAYPVEEEEEVDDVIITDPRSIRSDNSNTKVTTTY</sequence>
<dbReference type="GO" id="GO:0006897">
    <property type="term" value="P:endocytosis"/>
    <property type="evidence" value="ECO:0007669"/>
    <property type="project" value="TreeGrafter"/>
</dbReference>
<dbReference type="GO" id="GO:0032185">
    <property type="term" value="P:septin cytoskeleton organization"/>
    <property type="evidence" value="ECO:0007669"/>
    <property type="project" value="TreeGrafter"/>
</dbReference>
<protein>
    <submittedName>
        <fullName evidence="2">Uncharacterized protein</fullName>
    </submittedName>
</protein>
<gene>
    <name evidence="2" type="primary">NDAI0F03500</name>
    <name evidence="2" type="ordered locus">NDAI_0F03500</name>
</gene>
<dbReference type="PANTHER" id="PTHR36414">
    <property type="entry name" value="PROTEIN SUR7"/>
    <property type="match status" value="1"/>
</dbReference>
<keyword evidence="1" id="KW-1133">Transmembrane helix</keyword>
<dbReference type="GO" id="GO:0045121">
    <property type="term" value="C:membrane raft"/>
    <property type="evidence" value="ECO:0007669"/>
    <property type="project" value="TreeGrafter"/>
</dbReference>
<dbReference type="Proteomes" id="UP000000689">
    <property type="component" value="Chromosome 6"/>
</dbReference>
<dbReference type="AlphaFoldDB" id="G0WD07"/>